<organism evidence="2 3">
    <name type="scientific">Bremerella cremea</name>
    <dbReference type="NCBI Taxonomy" id="1031537"/>
    <lineage>
        <taxon>Bacteria</taxon>
        <taxon>Pseudomonadati</taxon>
        <taxon>Planctomycetota</taxon>
        <taxon>Planctomycetia</taxon>
        <taxon>Pirellulales</taxon>
        <taxon>Pirellulaceae</taxon>
        <taxon>Bremerella</taxon>
    </lineage>
</organism>
<sequence>MMENSTRNITLVVLAGVVVVGGFAWWLSRPSYGEISDKGYDYAMALFAACNGRSTAKIEKIVSMVEQSQIAGELPEQEAAWLKKIASNAMEGNWESANASVRTLMEEQAKRADPLPQLD</sequence>
<dbReference type="AlphaFoldDB" id="A0A368KLC0"/>
<dbReference type="Proteomes" id="UP000253562">
    <property type="component" value="Unassembled WGS sequence"/>
</dbReference>
<dbReference type="RefSeq" id="WP_114373464.1">
    <property type="nucleotide sequence ID" value="NZ_QPEX01000046.1"/>
</dbReference>
<evidence type="ECO:0000256" key="1">
    <source>
        <dbReference type="SAM" id="Phobius"/>
    </source>
</evidence>
<accession>A0A368KLC0</accession>
<evidence type="ECO:0000313" key="3">
    <source>
        <dbReference type="Proteomes" id="UP000253562"/>
    </source>
</evidence>
<proteinExistence type="predicted"/>
<keyword evidence="1" id="KW-0472">Membrane</keyword>
<feature type="transmembrane region" description="Helical" evidence="1">
    <location>
        <begin position="9"/>
        <end position="27"/>
    </location>
</feature>
<gene>
    <name evidence="2" type="ORF">DTL42_24940</name>
</gene>
<keyword evidence="1" id="KW-0812">Transmembrane</keyword>
<keyword evidence="1" id="KW-1133">Transmembrane helix</keyword>
<dbReference type="EMBL" id="QPEX01000046">
    <property type="protein sequence ID" value="RCS40620.1"/>
    <property type="molecule type" value="Genomic_DNA"/>
</dbReference>
<dbReference type="OrthoDB" id="287221at2"/>
<evidence type="ECO:0000313" key="2">
    <source>
        <dbReference type="EMBL" id="RCS40620.1"/>
    </source>
</evidence>
<name>A0A368KLC0_9BACT</name>
<comment type="caution">
    <text evidence="2">The sequence shown here is derived from an EMBL/GenBank/DDBJ whole genome shotgun (WGS) entry which is preliminary data.</text>
</comment>
<reference evidence="2 3" key="1">
    <citation type="submission" date="2018-07" db="EMBL/GenBank/DDBJ databases">
        <title>Comparative genomes isolates from brazilian mangrove.</title>
        <authorList>
            <person name="De Araujo J.E."/>
            <person name="Taketani R.G."/>
            <person name="Silva M.C.P."/>
            <person name="Lourenco M.V."/>
            <person name="Oliveira V.M."/>
            <person name="Andreote F.D."/>
        </authorList>
    </citation>
    <scope>NUCLEOTIDE SEQUENCE [LARGE SCALE GENOMIC DNA]</scope>
    <source>
        <strain evidence="2 3">HEX PRIS-MGV</strain>
    </source>
</reference>
<protein>
    <submittedName>
        <fullName evidence="2">Uncharacterized protein</fullName>
    </submittedName>
</protein>